<evidence type="ECO:0000259" key="12">
    <source>
        <dbReference type="Pfam" id="PF02915"/>
    </source>
</evidence>
<evidence type="ECO:0000256" key="5">
    <source>
        <dbReference type="ARBA" id="ARBA00022723"/>
    </source>
</evidence>
<dbReference type="RefSeq" id="WP_085792609.1">
    <property type="nucleotide sequence ID" value="NZ_FWFK01000005.1"/>
</dbReference>
<comment type="similarity">
    <text evidence="3 11">Belongs to the AcsF family.</text>
</comment>
<dbReference type="EC" id="1.14.13.81" evidence="11"/>
<proteinExistence type="inferred from homology"/>
<gene>
    <name evidence="11" type="primary">acsF</name>
    <name evidence="13" type="ORF">ROJ8625_02936</name>
</gene>
<dbReference type="HAMAP" id="MF_01840">
    <property type="entry name" value="AcsF"/>
    <property type="match status" value="1"/>
</dbReference>
<evidence type="ECO:0000313" key="14">
    <source>
        <dbReference type="Proteomes" id="UP000193570"/>
    </source>
</evidence>
<keyword evidence="14" id="KW-1185">Reference proteome</keyword>
<evidence type="ECO:0000256" key="3">
    <source>
        <dbReference type="ARBA" id="ARBA00006550"/>
    </source>
</evidence>
<keyword evidence="9 11" id="KW-0149">Chlorophyll biosynthesis</keyword>
<evidence type="ECO:0000256" key="10">
    <source>
        <dbReference type="ARBA" id="ARBA00049231"/>
    </source>
</evidence>
<evidence type="ECO:0000256" key="7">
    <source>
        <dbReference type="ARBA" id="ARBA00023002"/>
    </source>
</evidence>
<feature type="domain" description="Rubrerythrin diiron-binding" evidence="12">
    <location>
        <begin position="110"/>
        <end position="240"/>
    </location>
</feature>
<dbReference type="InterPro" id="IPR009078">
    <property type="entry name" value="Ferritin-like_SF"/>
</dbReference>
<reference evidence="13 14" key="1">
    <citation type="submission" date="2017-03" db="EMBL/GenBank/DDBJ databases">
        <authorList>
            <person name="Afonso C.L."/>
            <person name="Miller P.J."/>
            <person name="Scott M.A."/>
            <person name="Spackman E."/>
            <person name="Goraichik I."/>
            <person name="Dimitrov K.M."/>
            <person name="Suarez D.L."/>
            <person name="Swayne D.E."/>
        </authorList>
    </citation>
    <scope>NUCLEOTIDE SEQUENCE [LARGE SCALE GENOMIC DNA]</scope>
    <source>
        <strain evidence="13 14">CECT 8625</strain>
    </source>
</reference>
<dbReference type="UniPathway" id="UPA00671"/>
<evidence type="ECO:0000256" key="11">
    <source>
        <dbReference type="HAMAP-Rule" id="MF_01840"/>
    </source>
</evidence>
<protein>
    <recommendedName>
        <fullName evidence="11">Aerobic magnesium-protoporphyrin IX monomethyl ester [oxidative] cyclase</fullName>
        <shortName evidence="11">Aerobic Mg-protoporphyrin IX monomethyl ester oxidative cyclase</shortName>
        <ecNumber evidence="11">1.14.13.81</ecNumber>
    </recommendedName>
</protein>
<dbReference type="NCBIfam" id="NF010172">
    <property type="entry name" value="PRK13654.1"/>
    <property type="match status" value="1"/>
</dbReference>
<evidence type="ECO:0000256" key="8">
    <source>
        <dbReference type="ARBA" id="ARBA00023004"/>
    </source>
</evidence>
<evidence type="ECO:0000256" key="2">
    <source>
        <dbReference type="ARBA" id="ARBA00005173"/>
    </source>
</evidence>
<dbReference type="EMBL" id="FWFK01000005">
    <property type="protein sequence ID" value="SLN58189.1"/>
    <property type="molecule type" value="Genomic_DNA"/>
</dbReference>
<keyword evidence="8 11" id="KW-0408">Iron</keyword>
<dbReference type="GO" id="GO:0005506">
    <property type="term" value="F:iron ion binding"/>
    <property type="evidence" value="ECO:0007669"/>
    <property type="project" value="UniProtKB-UniRule"/>
</dbReference>
<evidence type="ECO:0000256" key="4">
    <source>
        <dbReference type="ARBA" id="ARBA00022531"/>
    </source>
</evidence>
<dbReference type="SUPFAM" id="SSF47240">
    <property type="entry name" value="Ferritin-like"/>
    <property type="match status" value="1"/>
</dbReference>
<dbReference type="InterPro" id="IPR008434">
    <property type="entry name" value="AcsF"/>
</dbReference>
<keyword evidence="4 11" id="KW-0602">Photosynthesis</keyword>
<comment type="cofactor">
    <cofactor evidence="1 11">
        <name>Fe cation</name>
        <dbReference type="ChEBI" id="CHEBI:24875"/>
    </cofactor>
</comment>
<keyword evidence="6 11" id="KW-0521">NADP</keyword>
<dbReference type="Proteomes" id="UP000193570">
    <property type="component" value="Unassembled WGS sequence"/>
</dbReference>
<comment type="pathway">
    <text evidence="11">Porphyrin-containing compound metabolism; bacteriochlorophyll biosynthesis (light-independent).</text>
</comment>
<dbReference type="GO" id="GO:0048529">
    <property type="term" value="F:magnesium-protoporphyrin IX monomethyl ester (oxidative) cyclase activity"/>
    <property type="evidence" value="ECO:0007669"/>
    <property type="project" value="UniProtKB-UniRule"/>
</dbReference>
<dbReference type="OrthoDB" id="141643at2"/>
<dbReference type="CDD" id="cd01047">
    <property type="entry name" value="ACSF"/>
    <property type="match status" value="1"/>
</dbReference>
<dbReference type="GO" id="GO:0036070">
    <property type="term" value="P:light-independent bacteriochlorophyll biosynthetic process"/>
    <property type="evidence" value="ECO:0007669"/>
    <property type="project" value="UniProtKB-UniRule"/>
</dbReference>
<accession>A0A1X6ZQA3</accession>
<dbReference type="PANTHER" id="PTHR31053:SF2">
    <property type="entry name" value="MAGNESIUM-PROTOPORPHYRIN IX MONOMETHYL ESTER [OXIDATIVE] CYCLASE, CHLOROPLASTIC"/>
    <property type="match status" value="1"/>
</dbReference>
<evidence type="ECO:0000313" key="13">
    <source>
        <dbReference type="EMBL" id="SLN58189.1"/>
    </source>
</evidence>
<keyword evidence="5 11" id="KW-0479">Metal-binding</keyword>
<dbReference type="UniPathway" id="UPA00668"/>
<dbReference type="Pfam" id="PF02915">
    <property type="entry name" value="Rubrerythrin"/>
    <property type="match status" value="1"/>
</dbReference>
<sequence length="378" mass="43478">MNVHADPVADKRAEAQTAEEGIALQEEQAKLDSKFATDVAMQNTLLTPRFYTTDFDALDAIDVSPVRADWDALIAEMQADPNKGHFKKTADWDVVDWEGMEPGLKKEFIDFLISSCTAEFSGCVLYKEMKRRGSNHDVTTLFQLMARDEARHAGFINDALREAGVAVNLGFLTQKKKYTFFRPKFIYYATYLSEKIGYARYITIFRHLERHPEHRFHPIFKWFEEWCNDEFRHGEAFALLMKTDPKLTSGVNVWWIKFFLTAVFATMYVRDHQRPAFHEALGVDPDWYAHEVFTKTSALSEQIFPITLDIEHAAWQPTLERLHRANVAIAEGTEAGGIGGRLRSWANQAKAAYCFARLYAIPARRHRVPESPRLEPAY</sequence>
<organism evidence="13 14">
    <name type="scientific">Roseivivax jejudonensis</name>
    <dbReference type="NCBI Taxonomy" id="1529041"/>
    <lineage>
        <taxon>Bacteria</taxon>
        <taxon>Pseudomonadati</taxon>
        <taxon>Pseudomonadota</taxon>
        <taxon>Alphaproteobacteria</taxon>
        <taxon>Rhodobacterales</taxon>
        <taxon>Roseobacteraceae</taxon>
        <taxon>Roseivivax</taxon>
    </lineage>
</organism>
<evidence type="ECO:0000256" key="6">
    <source>
        <dbReference type="ARBA" id="ARBA00022857"/>
    </source>
</evidence>
<dbReference type="AlphaFoldDB" id="A0A1X6ZQA3"/>
<evidence type="ECO:0000256" key="9">
    <source>
        <dbReference type="ARBA" id="ARBA00023171"/>
    </source>
</evidence>
<evidence type="ECO:0000256" key="1">
    <source>
        <dbReference type="ARBA" id="ARBA00001962"/>
    </source>
</evidence>
<comment type="function">
    <text evidence="11">Catalyzes the formation of the isocyclic ring in chlorophyll biosynthesis. Mediates the cyclase reaction, which results in the formation of divinylprotochlorophyllide (Pchlide) characteristic of all chlorophylls from magnesium-protoporphyrin IX 13-monomethyl ester (MgPMME).</text>
</comment>
<dbReference type="InterPro" id="IPR003251">
    <property type="entry name" value="Rr_diiron-bd_dom"/>
</dbReference>
<dbReference type="GO" id="GO:0015979">
    <property type="term" value="P:photosynthesis"/>
    <property type="evidence" value="ECO:0007669"/>
    <property type="project" value="UniProtKB-UniRule"/>
</dbReference>
<comment type="pathway">
    <text evidence="2">Porphyrin-containing compound metabolism; chlorophyll biosynthesis.</text>
</comment>
<keyword evidence="11" id="KW-0077">Bacteriochlorophyll biosynthesis</keyword>
<name>A0A1X6ZQA3_9RHOB</name>
<keyword evidence="7 11" id="KW-0560">Oxidoreductase</keyword>
<comment type="catalytic activity">
    <reaction evidence="10 11">
        <text>Mg-protoporphyrin IX 13-monomethyl ester + 3 NADPH + 3 O2 + 2 H(+) = 3,8-divinyl protochlorophyllide a + 3 NADP(+) + 5 H2O</text>
        <dbReference type="Rhea" id="RHEA:33235"/>
        <dbReference type="ChEBI" id="CHEBI:15377"/>
        <dbReference type="ChEBI" id="CHEBI:15378"/>
        <dbReference type="ChEBI" id="CHEBI:15379"/>
        <dbReference type="ChEBI" id="CHEBI:57783"/>
        <dbReference type="ChEBI" id="CHEBI:58349"/>
        <dbReference type="ChEBI" id="CHEBI:58632"/>
        <dbReference type="ChEBI" id="CHEBI:60491"/>
        <dbReference type="EC" id="1.14.13.81"/>
    </reaction>
</comment>
<dbReference type="NCBIfam" id="TIGR02029">
    <property type="entry name" value="AcsF"/>
    <property type="match status" value="1"/>
</dbReference>
<dbReference type="PANTHER" id="PTHR31053">
    <property type="entry name" value="MAGNESIUM-PROTOPORPHYRIN IX MONOMETHYL ESTER [OXIDATIVE] CYCLASE, CHLOROPLASTIC"/>
    <property type="match status" value="1"/>
</dbReference>